<reference evidence="2 3" key="1">
    <citation type="journal article" date="2018" name="Sci. Data">
        <title>The draft genome sequence of cork oak.</title>
        <authorList>
            <person name="Ramos A.M."/>
            <person name="Usie A."/>
            <person name="Barbosa P."/>
            <person name="Barros P.M."/>
            <person name="Capote T."/>
            <person name="Chaves I."/>
            <person name="Simoes F."/>
            <person name="Abreu I."/>
            <person name="Carrasquinho I."/>
            <person name="Faro C."/>
            <person name="Guimaraes J.B."/>
            <person name="Mendonca D."/>
            <person name="Nobrega F."/>
            <person name="Rodrigues L."/>
            <person name="Saibo N.J.M."/>
            <person name="Varela M.C."/>
            <person name="Egas C."/>
            <person name="Matos J."/>
            <person name="Miguel C.M."/>
            <person name="Oliveira M.M."/>
            <person name="Ricardo C.P."/>
            <person name="Goncalves S."/>
        </authorList>
    </citation>
    <scope>NUCLEOTIDE SEQUENCE [LARGE SCALE GENOMIC DNA]</scope>
    <source>
        <strain evidence="3">cv. HL8</strain>
    </source>
</reference>
<accession>A0AAW0LQR2</accession>
<dbReference type="InterPro" id="IPR057939">
    <property type="entry name" value="TRF2_HOY1_PH"/>
</dbReference>
<dbReference type="Pfam" id="PF24818">
    <property type="entry name" value="PH_TRF2_HOY1"/>
    <property type="match status" value="1"/>
</dbReference>
<feature type="domain" description="TRF2/HOY1 PH-like" evidence="1">
    <location>
        <begin position="120"/>
        <end position="217"/>
    </location>
</feature>
<protein>
    <recommendedName>
        <fullName evidence="1">TRF2/HOY1 PH-like domain-containing protein</fullName>
    </recommendedName>
</protein>
<dbReference type="AlphaFoldDB" id="A0AAW0LQR2"/>
<dbReference type="EMBL" id="PKMF04000061">
    <property type="protein sequence ID" value="KAK7853794.1"/>
    <property type="molecule type" value="Genomic_DNA"/>
</dbReference>
<evidence type="ECO:0000259" key="1">
    <source>
        <dbReference type="Pfam" id="PF24818"/>
    </source>
</evidence>
<comment type="caution">
    <text evidence="2">The sequence shown here is derived from an EMBL/GenBank/DDBJ whole genome shotgun (WGS) entry which is preliminary data.</text>
</comment>
<evidence type="ECO:0000313" key="2">
    <source>
        <dbReference type="EMBL" id="KAK7853794.1"/>
    </source>
</evidence>
<dbReference type="PANTHER" id="PTHR33494">
    <property type="entry name" value="OS02G0793800 PROTEIN"/>
    <property type="match status" value="1"/>
</dbReference>
<evidence type="ECO:0000313" key="3">
    <source>
        <dbReference type="Proteomes" id="UP000237347"/>
    </source>
</evidence>
<gene>
    <name evidence="2" type="ORF">CFP56_034505</name>
</gene>
<keyword evidence="3" id="KW-1185">Reference proteome</keyword>
<proteinExistence type="predicted"/>
<name>A0AAW0LQR2_QUESU</name>
<dbReference type="PANTHER" id="PTHR33494:SF5">
    <property type="entry name" value="F10A16.6 PROTEIN"/>
    <property type="match status" value="1"/>
</dbReference>
<sequence>MVHGHDGHILTLIGRRAGSESPLVLSVNSRKVTSYWIQISEMVKKRLKEAKATVENIKALSQSNSYEFTMVGFETFGVKLGLHIQNMLHKQVQQKKQSLKQVQQQKQFISDSEKLKASNFCASLLRICSWMVQPPREAKTSVGILENALKKKKKIEIQWSDIIGIRARIMEDKPGILEIALNNRPAFFDGSNPMPLKYTMWKISSDFTDNQAQTYRFVLFSTFEIL</sequence>
<dbReference type="Proteomes" id="UP000237347">
    <property type="component" value="Unassembled WGS sequence"/>
</dbReference>
<organism evidence="2 3">
    <name type="scientific">Quercus suber</name>
    <name type="common">Cork oak</name>
    <dbReference type="NCBI Taxonomy" id="58331"/>
    <lineage>
        <taxon>Eukaryota</taxon>
        <taxon>Viridiplantae</taxon>
        <taxon>Streptophyta</taxon>
        <taxon>Embryophyta</taxon>
        <taxon>Tracheophyta</taxon>
        <taxon>Spermatophyta</taxon>
        <taxon>Magnoliopsida</taxon>
        <taxon>eudicotyledons</taxon>
        <taxon>Gunneridae</taxon>
        <taxon>Pentapetalae</taxon>
        <taxon>rosids</taxon>
        <taxon>fabids</taxon>
        <taxon>Fagales</taxon>
        <taxon>Fagaceae</taxon>
        <taxon>Quercus</taxon>
    </lineage>
</organism>